<feature type="domain" description="Polysaccharide export protein N-terminal" evidence="3">
    <location>
        <begin position="44"/>
        <end position="146"/>
    </location>
</feature>
<dbReference type="GO" id="GO:0015159">
    <property type="term" value="F:polysaccharide transmembrane transporter activity"/>
    <property type="evidence" value="ECO:0007669"/>
    <property type="project" value="InterPro"/>
</dbReference>
<dbReference type="PANTHER" id="PTHR33619:SF3">
    <property type="entry name" value="POLYSACCHARIDE EXPORT PROTEIN GFCE-RELATED"/>
    <property type="match status" value="1"/>
</dbReference>
<proteinExistence type="predicted"/>
<sequence length="266" mass="29200">MKHIFYSACLVLVLFSCKSRPSNDLNYMQNIEQTATQLVLANSTNFIQPGDQLVIMVTARDMEVAKPFNQNYSSGTAAQYSLPNSNLPTASQTTVSGPTYVVDSESNIYFPYIGKMSVEGKTIEMFRDELRNSLTAYIKDPGINIRHANYKITVLGEVRNPGTFVVPDGNATLLSALGLAGDLTIHGKRDNVLVLRKMNDEVVKKTLDLRDAGIISSDFYQLKQNDVIVVAANESKQKESRMNPNTPLYIGAAGIIVTVLGVVLSK</sequence>
<dbReference type="AlphaFoldDB" id="A0A368N063"/>
<dbReference type="Gene3D" id="3.10.560.10">
    <property type="entry name" value="Outer membrane lipoprotein wza domain like"/>
    <property type="match status" value="1"/>
</dbReference>
<keyword evidence="6" id="KW-1185">Reference proteome</keyword>
<dbReference type="InterPro" id="IPR049712">
    <property type="entry name" value="Poly_export"/>
</dbReference>
<keyword evidence="2" id="KW-1133">Transmembrane helix</keyword>
<protein>
    <submittedName>
        <fullName evidence="5">Polysaccharide export protein</fullName>
    </submittedName>
</protein>
<gene>
    <name evidence="5" type="ORF">DQ356_05875</name>
</gene>
<dbReference type="Pfam" id="PF02563">
    <property type="entry name" value="Poly_export"/>
    <property type="match status" value="1"/>
</dbReference>
<evidence type="ECO:0000259" key="3">
    <source>
        <dbReference type="Pfam" id="PF02563"/>
    </source>
</evidence>
<reference evidence="5 6" key="1">
    <citation type="submission" date="2018-07" db="EMBL/GenBank/DDBJ databases">
        <title>Chryseobacterium lacus sp. nov., isolated from lake water.</title>
        <authorList>
            <person name="Li C.-M."/>
        </authorList>
    </citation>
    <scope>NUCLEOTIDE SEQUENCE [LARGE SCALE GENOMIC DNA]</scope>
    <source>
        <strain evidence="5 6">YLOS41</strain>
    </source>
</reference>
<evidence type="ECO:0000256" key="1">
    <source>
        <dbReference type="ARBA" id="ARBA00022729"/>
    </source>
</evidence>
<dbReference type="InterPro" id="IPR019554">
    <property type="entry name" value="Soluble_ligand-bd"/>
</dbReference>
<dbReference type="Pfam" id="PF10531">
    <property type="entry name" value="SLBB"/>
    <property type="match status" value="1"/>
</dbReference>
<dbReference type="PROSITE" id="PS51257">
    <property type="entry name" value="PROKAR_LIPOPROTEIN"/>
    <property type="match status" value="1"/>
</dbReference>
<name>A0A368N063_9FLAO</name>
<comment type="caution">
    <text evidence="5">The sequence shown here is derived from an EMBL/GenBank/DDBJ whole genome shotgun (WGS) entry which is preliminary data.</text>
</comment>
<dbReference type="PANTHER" id="PTHR33619">
    <property type="entry name" value="POLYSACCHARIDE EXPORT PROTEIN GFCE-RELATED"/>
    <property type="match status" value="1"/>
</dbReference>
<dbReference type="InterPro" id="IPR003715">
    <property type="entry name" value="Poly_export_N"/>
</dbReference>
<dbReference type="OrthoDB" id="662756at2"/>
<keyword evidence="1" id="KW-0732">Signal</keyword>
<dbReference type="Proteomes" id="UP000252172">
    <property type="component" value="Unassembled WGS sequence"/>
</dbReference>
<evidence type="ECO:0000259" key="4">
    <source>
        <dbReference type="Pfam" id="PF10531"/>
    </source>
</evidence>
<keyword evidence="2" id="KW-0812">Transmembrane</keyword>
<feature type="transmembrane region" description="Helical" evidence="2">
    <location>
        <begin position="246"/>
        <end position="264"/>
    </location>
</feature>
<evidence type="ECO:0000313" key="6">
    <source>
        <dbReference type="Proteomes" id="UP000252172"/>
    </source>
</evidence>
<evidence type="ECO:0000313" key="5">
    <source>
        <dbReference type="EMBL" id="RCU42965.1"/>
    </source>
</evidence>
<feature type="domain" description="Soluble ligand binding" evidence="4">
    <location>
        <begin position="151"/>
        <end position="199"/>
    </location>
</feature>
<evidence type="ECO:0000256" key="2">
    <source>
        <dbReference type="SAM" id="Phobius"/>
    </source>
</evidence>
<accession>A0A368N063</accession>
<organism evidence="5 6">
    <name type="scientific">Chryseobacterium lacus</name>
    <dbReference type="NCBI Taxonomy" id="2058346"/>
    <lineage>
        <taxon>Bacteria</taxon>
        <taxon>Pseudomonadati</taxon>
        <taxon>Bacteroidota</taxon>
        <taxon>Flavobacteriia</taxon>
        <taxon>Flavobacteriales</taxon>
        <taxon>Weeksellaceae</taxon>
        <taxon>Chryseobacterium group</taxon>
        <taxon>Chryseobacterium</taxon>
    </lineage>
</organism>
<dbReference type="EMBL" id="QPIE01000004">
    <property type="protein sequence ID" value="RCU42965.1"/>
    <property type="molecule type" value="Genomic_DNA"/>
</dbReference>
<keyword evidence="2" id="KW-0472">Membrane</keyword>